<accession>A0A9W6B8G4</accession>
<keyword evidence="3" id="KW-0378">Hydrolase</keyword>
<evidence type="ECO:0000256" key="2">
    <source>
        <dbReference type="ARBA" id="ARBA00022723"/>
    </source>
</evidence>
<dbReference type="Proteomes" id="UP001143545">
    <property type="component" value="Unassembled WGS sequence"/>
</dbReference>
<proteinExistence type="predicted"/>
<evidence type="ECO:0000256" key="5">
    <source>
        <dbReference type="ARBA" id="ARBA00023049"/>
    </source>
</evidence>
<dbReference type="Pfam" id="PF04002">
    <property type="entry name" value="RadC"/>
    <property type="match status" value="1"/>
</dbReference>
<dbReference type="RefSeq" id="WP_281754291.1">
    <property type="nucleotide sequence ID" value="NZ_BRVP01000011.1"/>
</dbReference>
<dbReference type="PANTHER" id="PTHR30471:SF3">
    <property type="entry name" value="UPF0758 PROTEIN YEES-RELATED"/>
    <property type="match status" value="1"/>
</dbReference>
<evidence type="ECO:0000313" key="8">
    <source>
        <dbReference type="Proteomes" id="UP001143545"/>
    </source>
</evidence>
<dbReference type="InterPro" id="IPR037518">
    <property type="entry name" value="MPN"/>
</dbReference>
<keyword evidence="4" id="KW-0862">Zinc</keyword>
<dbReference type="GO" id="GO:0046872">
    <property type="term" value="F:metal ion binding"/>
    <property type="evidence" value="ECO:0007669"/>
    <property type="project" value="UniProtKB-KW"/>
</dbReference>
<organism evidence="7 8">
    <name type="scientific">Neptunitalea chrysea</name>
    <dbReference type="NCBI Taxonomy" id="1647581"/>
    <lineage>
        <taxon>Bacteria</taxon>
        <taxon>Pseudomonadati</taxon>
        <taxon>Bacteroidota</taxon>
        <taxon>Flavobacteriia</taxon>
        <taxon>Flavobacteriales</taxon>
        <taxon>Flavobacteriaceae</taxon>
        <taxon>Neptunitalea</taxon>
    </lineage>
</organism>
<dbReference type="GO" id="GO:0006508">
    <property type="term" value="P:proteolysis"/>
    <property type="evidence" value="ECO:0007669"/>
    <property type="project" value="UniProtKB-KW"/>
</dbReference>
<keyword evidence="8" id="KW-1185">Reference proteome</keyword>
<comment type="caution">
    <text evidence="7">The sequence shown here is derived from an EMBL/GenBank/DDBJ whole genome shotgun (WGS) entry which is preliminary data.</text>
</comment>
<sequence length="144" mass="15836">MKVSEIEVTYSNKNTDKVKITQSKDAYEVAIQHWNLNTIELQEEAKVILLNRANVVIGIYNLSKGGVSGCIVDIKLILSVSLKAVASGIILIHNHPSTALKPSTQDTKITDNLKAACQLVDIMLLDHLIINPTMYYSMADNGDI</sequence>
<evidence type="ECO:0000259" key="6">
    <source>
        <dbReference type="PROSITE" id="PS50249"/>
    </source>
</evidence>
<dbReference type="CDD" id="cd08071">
    <property type="entry name" value="MPN_DUF2466"/>
    <property type="match status" value="1"/>
</dbReference>
<dbReference type="AlphaFoldDB" id="A0A9W6B8G4"/>
<dbReference type="GO" id="GO:0008237">
    <property type="term" value="F:metallopeptidase activity"/>
    <property type="evidence" value="ECO:0007669"/>
    <property type="project" value="UniProtKB-KW"/>
</dbReference>
<keyword evidence="5" id="KW-0482">Metalloprotease</keyword>
<dbReference type="InterPro" id="IPR001405">
    <property type="entry name" value="UPF0758"/>
</dbReference>
<dbReference type="EMBL" id="BRVP01000011">
    <property type="protein sequence ID" value="GLB52783.1"/>
    <property type="molecule type" value="Genomic_DNA"/>
</dbReference>
<evidence type="ECO:0000256" key="4">
    <source>
        <dbReference type="ARBA" id="ARBA00022833"/>
    </source>
</evidence>
<dbReference type="Gene3D" id="3.40.140.10">
    <property type="entry name" value="Cytidine Deaminase, domain 2"/>
    <property type="match status" value="1"/>
</dbReference>
<keyword evidence="2" id="KW-0479">Metal-binding</keyword>
<name>A0A9W6B8G4_9FLAO</name>
<evidence type="ECO:0000256" key="1">
    <source>
        <dbReference type="ARBA" id="ARBA00022670"/>
    </source>
</evidence>
<dbReference type="InterPro" id="IPR025657">
    <property type="entry name" value="RadC_JAB"/>
</dbReference>
<reference evidence="7" key="1">
    <citation type="submission" date="2022-07" db="EMBL/GenBank/DDBJ databases">
        <title>Taxonomy of Novel Oxalotrophic and Methylotrophic Bacteria.</title>
        <authorList>
            <person name="Sahin N."/>
            <person name="Tani A."/>
        </authorList>
    </citation>
    <scope>NUCLEOTIDE SEQUENCE</scope>
    <source>
        <strain evidence="7">AM327</strain>
    </source>
</reference>
<evidence type="ECO:0000256" key="3">
    <source>
        <dbReference type="ARBA" id="ARBA00022801"/>
    </source>
</evidence>
<keyword evidence="1" id="KW-0645">Protease</keyword>
<dbReference type="PANTHER" id="PTHR30471">
    <property type="entry name" value="DNA REPAIR PROTEIN RADC"/>
    <property type="match status" value="1"/>
</dbReference>
<protein>
    <submittedName>
        <fullName evidence="7">DNA repair protein</fullName>
    </submittedName>
</protein>
<evidence type="ECO:0000313" key="7">
    <source>
        <dbReference type="EMBL" id="GLB52783.1"/>
    </source>
</evidence>
<feature type="domain" description="MPN" evidence="6">
    <location>
        <begin position="19"/>
        <end position="144"/>
    </location>
</feature>
<gene>
    <name evidence="7" type="ORF">NBRC110019_18230</name>
</gene>
<dbReference type="PROSITE" id="PS50249">
    <property type="entry name" value="MPN"/>
    <property type="match status" value="1"/>
</dbReference>